<keyword evidence="2" id="KW-1185">Reference proteome</keyword>
<dbReference type="EMBL" id="JFAX01000019">
    <property type="protein sequence ID" value="EXI65779.1"/>
    <property type="molecule type" value="Genomic_DNA"/>
</dbReference>
<accession>A0A011PHN3</accession>
<protein>
    <submittedName>
        <fullName evidence="1">Uncharacterized protein</fullName>
    </submittedName>
</protein>
<comment type="caution">
    <text evidence="1">The sequence shown here is derived from an EMBL/GenBank/DDBJ whole genome shotgun (WGS) entry which is preliminary data.</text>
</comment>
<dbReference type="Proteomes" id="UP000020218">
    <property type="component" value="Unassembled WGS sequence"/>
</dbReference>
<evidence type="ECO:0000313" key="2">
    <source>
        <dbReference type="Proteomes" id="UP000020218"/>
    </source>
</evidence>
<gene>
    <name evidence="1" type="ORF">AW08_02991</name>
</gene>
<dbReference type="STRING" id="1454001.AW08_02991"/>
<organism evidence="1 2">
    <name type="scientific">Candidatus Accumulibacter adjunctus</name>
    <dbReference type="NCBI Taxonomy" id="1454001"/>
    <lineage>
        <taxon>Bacteria</taxon>
        <taxon>Pseudomonadati</taxon>
        <taxon>Pseudomonadota</taxon>
        <taxon>Betaproteobacteria</taxon>
        <taxon>Candidatus Accumulibacter</taxon>
    </lineage>
</organism>
<proteinExistence type="predicted"/>
<dbReference type="AlphaFoldDB" id="A0A011PHN3"/>
<sequence length="155" mass="16670">MTRNLLLDIAILLALAVFAVVAYKLAPLLQPKTDVLLPVSSCNLNQQACIATLPDGGQMEFSIEPRPIPALRPLQLQASFRGSDVRRVEVDLAGTEMKMGHNRPLLAAQGGDGRRFSGQASLPVCITGSMEWEATVLVDDGKTLIAVPFRFVSGN</sequence>
<name>A0A011PHN3_9PROT</name>
<reference evidence="1" key="1">
    <citation type="submission" date="2014-02" db="EMBL/GenBank/DDBJ databases">
        <title>Expanding our view of genomic diversity in Candidatus Accumulibacter clades.</title>
        <authorList>
            <person name="Skennerton C.T."/>
            <person name="Barr J.J."/>
            <person name="Slater F.R."/>
            <person name="Bond P.L."/>
            <person name="Tyson G.W."/>
        </authorList>
    </citation>
    <scope>NUCLEOTIDE SEQUENCE [LARGE SCALE GENOMIC DNA]</scope>
</reference>
<evidence type="ECO:0000313" key="1">
    <source>
        <dbReference type="EMBL" id="EXI65779.1"/>
    </source>
</evidence>
<dbReference type="PATRIC" id="fig|1454001.3.peg.3039"/>